<dbReference type="Pfam" id="PF01764">
    <property type="entry name" value="Lipase_3"/>
    <property type="match status" value="1"/>
</dbReference>
<dbReference type="PANTHER" id="PTHR45856">
    <property type="entry name" value="ALPHA/BETA-HYDROLASES SUPERFAMILY PROTEIN"/>
    <property type="match status" value="1"/>
</dbReference>
<dbReference type="InterPro" id="IPR029058">
    <property type="entry name" value="AB_hydrolase_fold"/>
</dbReference>
<dbReference type="AlphaFoldDB" id="A0AAD5DGD9"/>
<gene>
    <name evidence="2" type="ORF">COHA_010435</name>
</gene>
<dbReference type="CDD" id="cd00741">
    <property type="entry name" value="Lipase"/>
    <property type="match status" value="1"/>
</dbReference>
<evidence type="ECO:0000313" key="2">
    <source>
        <dbReference type="EMBL" id="KAI7835696.1"/>
    </source>
</evidence>
<sequence length="271" mass="29774">MAGGLLPAANPANPIDDSFFAYNTSAMTPLVPLWLAWMTDVARMANRSHGLDFETAWRLSSYVAVSYCNASSIAGWNCTRCDGIAAGVQPEEVISDVAWDLQGFVGWSEPLGAIVVAFRGTDSHSIYNWVNNMRTWRTDLAVNYPGAPQRALVHGGFFYSYNSSSLAANVTAAVGRLRQRHPNAPVYVHWRFTHNRDIVPSVPPGYMGFYHLSREVWLVDILMGHTLVGVCDDSGEDIACHNSMCHLGLCSSVSDHLLYLSEMYTPHPGGC</sequence>
<organism evidence="2 3">
    <name type="scientific">Chlorella ohadii</name>
    <dbReference type="NCBI Taxonomy" id="2649997"/>
    <lineage>
        <taxon>Eukaryota</taxon>
        <taxon>Viridiplantae</taxon>
        <taxon>Chlorophyta</taxon>
        <taxon>core chlorophytes</taxon>
        <taxon>Trebouxiophyceae</taxon>
        <taxon>Chlorellales</taxon>
        <taxon>Chlorellaceae</taxon>
        <taxon>Chlorella clade</taxon>
        <taxon>Chlorella</taxon>
    </lineage>
</organism>
<feature type="domain" description="Fungal lipase-type" evidence="1">
    <location>
        <begin position="115"/>
        <end position="188"/>
    </location>
</feature>
<accession>A0AAD5DGD9</accession>
<name>A0AAD5DGD9_9CHLO</name>
<dbReference type="EMBL" id="JADXDR010000238">
    <property type="protein sequence ID" value="KAI7835696.1"/>
    <property type="molecule type" value="Genomic_DNA"/>
</dbReference>
<protein>
    <recommendedName>
        <fullName evidence="1">Fungal lipase-type domain-containing protein</fullName>
    </recommendedName>
</protein>
<dbReference type="SUPFAM" id="SSF53474">
    <property type="entry name" value="alpha/beta-Hydrolases"/>
    <property type="match status" value="1"/>
</dbReference>
<dbReference type="PANTHER" id="PTHR45856:SF25">
    <property type="entry name" value="FUNGAL LIPASE-LIKE DOMAIN-CONTAINING PROTEIN"/>
    <property type="match status" value="1"/>
</dbReference>
<dbReference type="Gene3D" id="3.40.50.1820">
    <property type="entry name" value="alpha/beta hydrolase"/>
    <property type="match status" value="2"/>
</dbReference>
<evidence type="ECO:0000313" key="3">
    <source>
        <dbReference type="Proteomes" id="UP001205105"/>
    </source>
</evidence>
<proteinExistence type="predicted"/>
<keyword evidence="3" id="KW-1185">Reference proteome</keyword>
<dbReference type="InterPro" id="IPR051218">
    <property type="entry name" value="Sec_MonoDiacylglyc_Lipase"/>
</dbReference>
<reference evidence="2" key="1">
    <citation type="submission" date="2020-11" db="EMBL/GenBank/DDBJ databases">
        <title>Chlorella ohadii genome sequencing and assembly.</title>
        <authorList>
            <person name="Murik O."/>
            <person name="Treves H."/>
            <person name="Kedem I."/>
            <person name="Shotland Y."/>
            <person name="Kaplan A."/>
        </authorList>
    </citation>
    <scope>NUCLEOTIDE SEQUENCE</scope>
    <source>
        <strain evidence="2">1</strain>
    </source>
</reference>
<evidence type="ECO:0000259" key="1">
    <source>
        <dbReference type="Pfam" id="PF01764"/>
    </source>
</evidence>
<dbReference type="Proteomes" id="UP001205105">
    <property type="component" value="Unassembled WGS sequence"/>
</dbReference>
<dbReference type="GO" id="GO:0006629">
    <property type="term" value="P:lipid metabolic process"/>
    <property type="evidence" value="ECO:0007669"/>
    <property type="project" value="InterPro"/>
</dbReference>
<dbReference type="InterPro" id="IPR002921">
    <property type="entry name" value="Fungal_lipase-type"/>
</dbReference>
<comment type="caution">
    <text evidence="2">The sequence shown here is derived from an EMBL/GenBank/DDBJ whole genome shotgun (WGS) entry which is preliminary data.</text>
</comment>